<dbReference type="UniPathway" id="UPA00051">
    <property type="reaction ID" value="UER00465"/>
</dbReference>
<keyword evidence="2" id="KW-0560">Oxidoreductase</keyword>
<dbReference type="GO" id="GO:0004412">
    <property type="term" value="F:homoserine dehydrogenase activity"/>
    <property type="evidence" value="ECO:0007669"/>
    <property type="project" value="InterPro"/>
</dbReference>
<keyword evidence="5" id="KW-0418">Kinase</keyword>
<dbReference type="AlphaFoldDB" id="A0A4P0XQC9"/>
<name>A0A4P0XQC9_KLEPN</name>
<dbReference type="EMBL" id="CABDVL010000003">
    <property type="protein sequence ID" value="VTM50502.1"/>
    <property type="molecule type" value="Genomic_DNA"/>
</dbReference>
<keyword evidence="5" id="KW-0808">Transferase</keyword>
<dbReference type="InterPro" id="IPR011147">
    <property type="entry name" value="Bifunc_Aspkin/hSer_DH"/>
</dbReference>
<dbReference type="InterPro" id="IPR001342">
    <property type="entry name" value="HDH_cat"/>
</dbReference>
<protein>
    <submittedName>
        <fullName evidence="5">Bifunctional aspartokinase I/homoserine dehydrogenase I</fullName>
    </submittedName>
</protein>
<gene>
    <name evidence="5" type="primary">thrA_2</name>
    <name evidence="5" type="ORF">NCTC9183_01395</name>
</gene>
<evidence type="ECO:0000313" key="5">
    <source>
        <dbReference type="EMBL" id="VTM50502.1"/>
    </source>
</evidence>
<dbReference type="PANTHER" id="PTHR43070">
    <property type="match status" value="1"/>
</dbReference>
<sequence length="159" mass="17135">MAREMGYTEPDPRDDLSGVDVARKLLILARETGRELELADIIVESALPPDFDASGDVETFMARLPSLDDGFASRVAKARDEGKVLRYVGNIEEDGTCRVKIAAVDGNDPLFKVKNGENALAFIAIIISHCRWCCAAMAPGTTSRRPAYSPTCCAPCPGS</sequence>
<accession>A0A4P0XQC9</accession>
<dbReference type="Gene3D" id="3.30.360.10">
    <property type="entry name" value="Dihydrodipicolinate Reductase, domain 2"/>
    <property type="match status" value="1"/>
</dbReference>
<dbReference type="InterPro" id="IPR019811">
    <property type="entry name" value="HDH_CS"/>
</dbReference>
<feature type="domain" description="Homoserine dehydrogenase catalytic" evidence="4">
    <location>
        <begin position="2"/>
        <end position="123"/>
    </location>
</feature>
<dbReference type="GO" id="GO:0009090">
    <property type="term" value="P:homoserine biosynthetic process"/>
    <property type="evidence" value="ECO:0007669"/>
    <property type="project" value="TreeGrafter"/>
</dbReference>
<proteinExistence type="inferred from homology"/>
<dbReference type="Proteomes" id="UP000507695">
    <property type="component" value="Unassembled WGS sequence"/>
</dbReference>
<dbReference type="Pfam" id="PF00742">
    <property type="entry name" value="Homoserine_dh"/>
    <property type="match status" value="1"/>
</dbReference>
<evidence type="ECO:0000259" key="4">
    <source>
        <dbReference type="Pfam" id="PF00742"/>
    </source>
</evidence>
<evidence type="ECO:0000256" key="3">
    <source>
        <dbReference type="RuleBase" id="RU004171"/>
    </source>
</evidence>
<dbReference type="UniPathway" id="UPA00050">
    <property type="reaction ID" value="UER00063"/>
</dbReference>
<evidence type="ECO:0000256" key="1">
    <source>
        <dbReference type="ARBA" id="ARBA00022857"/>
    </source>
</evidence>
<comment type="similarity">
    <text evidence="3">Belongs to the homoserine dehydrogenase family.</text>
</comment>
<reference evidence="5" key="1">
    <citation type="submission" date="2019-04" db="EMBL/GenBank/DDBJ databases">
        <authorList>
            <consortium name="Pathogen Informatics"/>
        </authorList>
    </citation>
    <scope>NUCLEOTIDE SEQUENCE</scope>
    <source>
        <strain evidence="5">NCTC9183</strain>
    </source>
</reference>
<dbReference type="GO" id="GO:0009088">
    <property type="term" value="P:threonine biosynthetic process"/>
    <property type="evidence" value="ECO:0007669"/>
    <property type="project" value="UniProtKB-UniPathway"/>
</dbReference>
<keyword evidence="1" id="KW-0521">NADP</keyword>
<dbReference type="PROSITE" id="PS01042">
    <property type="entry name" value="HOMOSER_DHGENASE"/>
    <property type="match status" value="1"/>
</dbReference>
<dbReference type="GO" id="GO:0004072">
    <property type="term" value="F:aspartate kinase activity"/>
    <property type="evidence" value="ECO:0007669"/>
    <property type="project" value="TreeGrafter"/>
</dbReference>
<evidence type="ECO:0000256" key="2">
    <source>
        <dbReference type="ARBA" id="ARBA00023002"/>
    </source>
</evidence>
<dbReference type="SUPFAM" id="SSF55347">
    <property type="entry name" value="Glyceraldehyde-3-phosphate dehydrogenase-like, C-terminal domain"/>
    <property type="match status" value="1"/>
</dbReference>
<dbReference type="PANTHER" id="PTHR43070:SF3">
    <property type="entry name" value="HOMOSERINE DEHYDROGENASE"/>
    <property type="match status" value="1"/>
</dbReference>
<organism evidence="5">
    <name type="scientific">Klebsiella pneumoniae</name>
    <dbReference type="NCBI Taxonomy" id="573"/>
    <lineage>
        <taxon>Bacteria</taxon>
        <taxon>Pseudomonadati</taxon>
        <taxon>Pseudomonadota</taxon>
        <taxon>Gammaproteobacteria</taxon>
        <taxon>Enterobacterales</taxon>
        <taxon>Enterobacteriaceae</taxon>
        <taxon>Klebsiella/Raoultella group</taxon>
        <taxon>Klebsiella</taxon>
        <taxon>Klebsiella pneumoniae complex</taxon>
    </lineage>
</organism>